<dbReference type="EMBL" id="MN740211">
    <property type="protein sequence ID" value="QHT93867.1"/>
    <property type="molecule type" value="Genomic_DNA"/>
</dbReference>
<reference evidence="1" key="1">
    <citation type="journal article" date="2020" name="Nature">
        <title>Giant virus diversity and host interactions through global metagenomics.</title>
        <authorList>
            <person name="Schulz F."/>
            <person name="Roux S."/>
            <person name="Paez-Espino D."/>
            <person name="Jungbluth S."/>
            <person name="Walsh D.A."/>
            <person name="Denef V.J."/>
            <person name="McMahon K.D."/>
            <person name="Konstantinidis K.T."/>
            <person name="Eloe-Fadrosh E.A."/>
            <person name="Kyrpides N.C."/>
            <person name="Woyke T."/>
        </authorList>
    </citation>
    <scope>NUCLEOTIDE SEQUENCE</scope>
    <source>
        <strain evidence="1">GVMAG-M-3300024258-14</strain>
    </source>
</reference>
<proteinExistence type="predicted"/>
<dbReference type="AlphaFoldDB" id="A0A6C0IPR0"/>
<sequence>MCCQFYTGTNFAYDLQFDVRGSVELFGNRLHICCAEVKSGQGKQVAIDQLCKRVCAINIACRLILPPCIEVSFHGDIFTPFKNWLKDRQLNADYIRERMNCMKLIYVKNVSMSINVVC</sequence>
<organism evidence="1">
    <name type="scientific">viral metagenome</name>
    <dbReference type="NCBI Taxonomy" id="1070528"/>
    <lineage>
        <taxon>unclassified sequences</taxon>
        <taxon>metagenomes</taxon>
        <taxon>organismal metagenomes</taxon>
    </lineage>
</organism>
<accession>A0A6C0IPR0</accession>
<evidence type="ECO:0000313" key="1">
    <source>
        <dbReference type="EMBL" id="QHT93867.1"/>
    </source>
</evidence>
<protein>
    <submittedName>
        <fullName evidence="1">Uncharacterized protein</fullName>
    </submittedName>
</protein>
<name>A0A6C0IPR0_9ZZZZ</name>